<organism evidence="2 3">
    <name type="scientific">Genlisea aurea</name>
    <dbReference type="NCBI Taxonomy" id="192259"/>
    <lineage>
        <taxon>Eukaryota</taxon>
        <taxon>Viridiplantae</taxon>
        <taxon>Streptophyta</taxon>
        <taxon>Embryophyta</taxon>
        <taxon>Tracheophyta</taxon>
        <taxon>Spermatophyta</taxon>
        <taxon>Magnoliopsida</taxon>
        <taxon>eudicotyledons</taxon>
        <taxon>Gunneridae</taxon>
        <taxon>Pentapetalae</taxon>
        <taxon>asterids</taxon>
        <taxon>lamiids</taxon>
        <taxon>Lamiales</taxon>
        <taxon>Lentibulariaceae</taxon>
        <taxon>Genlisea</taxon>
    </lineage>
</organism>
<name>S8BV77_9LAMI</name>
<evidence type="ECO:0000313" key="3">
    <source>
        <dbReference type="Proteomes" id="UP000015453"/>
    </source>
</evidence>
<accession>S8BV77</accession>
<evidence type="ECO:0000313" key="2">
    <source>
        <dbReference type="EMBL" id="EPS58485.1"/>
    </source>
</evidence>
<feature type="non-terminal residue" evidence="2">
    <location>
        <position position="1"/>
    </location>
</feature>
<dbReference type="PANTHER" id="PTHR34201">
    <property type="entry name" value="GLYCINE-RICH PROTEIN"/>
    <property type="match status" value="1"/>
</dbReference>
<gene>
    <name evidence="2" type="ORF">M569_16329</name>
</gene>
<keyword evidence="1" id="KW-1133">Transmembrane helix</keyword>
<dbReference type="InterPro" id="IPR053288">
    <property type="entry name" value="TGD_Bridge_Protein"/>
</dbReference>
<keyword evidence="1" id="KW-0812">Transmembrane</keyword>
<reference evidence="2 3" key="1">
    <citation type="journal article" date="2013" name="BMC Genomics">
        <title>The miniature genome of a carnivorous plant Genlisea aurea contains a low number of genes and short non-coding sequences.</title>
        <authorList>
            <person name="Leushkin E.V."/>
            <person name="Sutormin R.A."/>
            <person name="Nabieva E.R."/>
            <person name="Penin A.A."/>
            <person name="Kondrashov A.S."/>
            <person name="Logacheva M.D."/>
        </authorList>
    </citation>
    <scope>NUCLEOTIDE SEQUENCE [LARGE SCALE GENOMIC DNA]</scope>
</reference>
<sequence>DGEKGLIWRLPEVKSRRIGKLGPAFGVGVGCGVGLAVGLIGGTGFGLGLPSLQLGFGFGAGCGIGVGFGYGLGKGIAYDESRRLSNIGHSRGAAVVPLQDDIGGVIDELVVNTKKLIEATSREMDKWRR</sequence>
<protein>
    <recommendedName>
        <fullName evidence="4">Glycine-rich protein</fullName>
    </recommendedName>
</protein>
<keyword evidence="1" id="KW-0472">Membrane</keyword>
<evidence type="ECO:0000256" key="1">
    <source>
        <dbReference type="SAM" id="Phobius"/>
    </source>
</evidence>
<dbReference type="AlphaFoldDB" id="S8BV77"/>
<comment type="caution">
    <text evidence="2">The sequence shown here is derived from an EMBL/GenBank/DDBJ whole genome shotgun (WGS) entry which is preliminary data.</text>
</comment>
<feature type="non-terminal residue" evidence="2">
    <location>
        <position position="129"/>
    </location>
</feature>
<dbReference type="OrthoDB" id="1933362at2759"/>
<dbReference type="Proteomes" id="UP000015453">
    <property type="component" value="Unassembled WGS sequence"/>
</dbReference>
<dbReference type="EMBL" id="AUSU01009172">
    <property type="protein sequence ID" value="EPS58485.1"/>
    <property type="molecule type" value="Genomic_DNA"/>
</dbReference>
<proteinExistence type="predicted"/>
<dbReference type="PANTHER" id="PTHR34201:SF1">
    <property type="entry name" value="GLYCINE-RICH PROTEIN"/>
    <property type="match status" value="1"/>
</dbReference>
<keyword evidence="3" id="KW-1185">Reference proteome</keyword>
<evidence type="ECO:0008006" key="4">
    <source>
        <dbReference type="Google" id="ProtNLM"/>
    </source>
</evidence>
<feature type="transmembrane region" description="Helical" evidence="1">
    <location>
        <begin position="21"/>
        <end position="40"/>
    </location>
</feature>
<feature type="transmembrane region" description="Helical" evidence="1">
    <location>
        <begin position="52"/>
        <end position="73"/>
    </location>
</feature>